<feature type="compositionally biased region" description="Polar residues" evidence="1">
    <location>
        <begin position="141"/>
        <end position="152"/>
    </location>
</feature>
<dbReference type="OrthoDB" id="199615at2"/>
<feature type="region of interest" description="Disordered" evidence="1">
    <location>
        <begin position="36"/>
        <end position="56"/>
    </location>
</feature>
<protein>
    <submittedName>
        <fullName evidence="2">Uncharacterized protein</fullName>
    </submittedName>
</protein>
<feature type="compositionally biased region" description="Polar residues" evidence="1">
    <location>
        <begin position="161"/>
        <end position="173"/>
    </location>
</feature>
<dbReference type="RefSeq" id="WP_013043384.1">
    <property type="nucleotide sequence ID" value="NC_014008.1"/>
</dbReference>
<dbReference type="Proteomes" id="UP000000925">
    <property type="component" value="Chromosome"/>
</dbReference>
<accession>D5EJR3</accession>
<dbReference type="HOGENOM" id="CLU_1452156_0_0_0"/>
<name>D5EJR3_CORAD</name>
<dbReference type="AlphaFoldDB" id="D5EJR3"/>
<evidence type="ECO:0000313" key="3">
    <source>
        <dbReference type="Proteomes" id="UP000000925"/>
    </source>
</evidence>
<evidence type="ECO:0000256" key="1">
    <source>
        <dbReference type="SAM" id="MobiDB-lite"/>
    </source>
</evidence>
<dbReference type="EMBL" id="CP001998">
    <property type="protein sequence ID" value="ADE54662.1"/>
    <property type="molecule type" value="Genomic_DNA"/>
</dbReference>
<organism evidence="2 3">
    <name type="scientific">Coraliomargarita akajimensis (strain DSM 45221 / IAM 15411 / JCM 23193 / KCTC 12865 / 04OKA010-24)</name>
    <dbReference type="NCBI Taxonomy" id="583355"/>
    <lineage>
        <taxon>Bacteria</taxon>
        <taxon>Pseudomonadati</taxon>
        <taxon>Verrucomicrobiota</taxon>
        <taxon>Opitutia</taxon>
        <taxon>Puniceicoccales</taxon>
        <taxon>Coraliomargaritaceae</taxon>
        <taxon>Coraliomargarita</taxon>
    </lineage>
</organism>
<dbReference type="STRING" id="583355.Caka_1643"/>
<reference evidence="2 3" key="1">
    <citation type="journal article" date="2010" name="Stand. Genomic Sci.">
        <title>Complete genome sequence of Coraliomargarita akajimensis type strain (04OKA010-24).</title>
        <authorList>
            <person name="Mavromatis K."/>
            <person name="Abt B."/>
            <person name="Brambilla E."/>
            <person name="Lapidus A."/>
            <person name="Copeland A."/>
            <person name="Deshpande S."/>
            <person name="Nolan M."/>
            <person name="Lucas S."/>
            <person name="Tice H."/>
            <person name="Cheng J.F."/>
            <person name="Han C."/>
            <person name="Detter J.C."/>
            <person name="Woyke T."/>
            <person name="Goodwin L."/>
            <person name="Pitluck S."/>
            <person name="Held B."/>
            <person name="Brettin T."/>
            <person name="Tapia R."/>
            <person name="Ivanova N."/>
            <person name="Mikhailova N."/>
            <person name="Pati A."/>
            <person name="Liolios K."/>
            <person name="Chen A."/>
            <person name="Palaniappan K."/>
            <person name="Land M."/>
            <person name="Hauser L."/>
            <person name="Chang Y.J."/>
            <person name="Jeffries C.D."/>
            <person name="Rohde M."/>
            <person name="Goker M."/>
            <person name="Bristow J."/>
            <person name="Eisen J.A."/>
            <person name="Markowitz V."/>
            <person name="Hugenholtz P."/>
            <person name="Klenk H.P."/>
            <person name="Kyrpides N.C."/>
        </authorList>
    </citation>
    <scope>NUCLEOTIDE SEQUENCE [LARGE SCALE GENOMIC DNA]</scope>
    <source>
        <strain evidence="3">DSM 45221 / IAM 15411 / JCM 23193 / KCTC 12865</strain>
    </source>
</reference>
<feature type="region of interest" description="Disordered" evidence="1">
    <location>
        <begin position="141"/>
        <end position="175"/>
    </location>
</feature>
<evidence type="ECO:0000313" key="2">
    <source>
        <dbReference type="EMBL" id="ADE54662.1"/>
    </source>
</evidence>
<gene>
    <name evidence="2" type="ordered locus">Caka_1643</name>
</gene>
<keyword evidence="3" id="KW-1185">Reference proteome</keyword>
<proteinExistence type="predicted"/>
<dbReference type="KEGG" id="caa:Caka_1643"/>
<sequence>MKQTRTVTRIPFRLIAIFGLSFGVLLHAEDPNKQLKENSPFLPEGHGKKTEPAKPVVTNGPVAKQLEFRGLMKLGGQYSFSLFDKRSNKGYWLKQGKSEDGIRIDSYDSKGMSVMVNFNGRSERLTLISASDAPMNVTVNRPSSKPTASNANKKPVIPPGLNTQNNSNGSTNKRVIPRRRVILPKK</sequence>